<evidence type="ECO:0000313" key="5">
    <source>
        <dbReference type="Proteomes" id="UP000355283"/>
    </source>
</evidence>
<keyword evidence="3" id="KW-0812">Transmembrane</keyword>
<dbReference type="Pfam" id="PF13347">
    <property type="entry name" value="MFS_2"/>
    <property type="match status" value="1"/>
</dbReference>
<evidence type="ECO:0000256" key="1">
    <source>
        <dbReference type="ARBA" id="ARBA00008335"/>
    </source>
</evidence>
<feature type="compositionally biased region" description="Basic and acidic residues" evidence="2">
    <location>
        <begin position="539"/>
        <end position="555"/>
    </location>
</feature>
<feature type="region of interest" description="Disordered" evidence="2">
    <location>
        <begin position="533"/>
        <end position="557"/>
    </location>
</feature>
<keyword evidence="3" id="KW-0472">Membrane</keyword>
<dbReference type="EMBL" id="SDOX01000021">
    <property type="protein sequence ID" value="TFJ83755.1"/>
    <property type="molecule type" value="Genomic_DNA"/>
</dbReference>
<feature type="compositionally biased region" description="Polar residues" evidence="2">
    <location>
        <begin position="1"/>
        <end position="10"/>
    </location>
</feature>
<protein>
    <submittedName>
        <fullName evidence="4">Uncharacterized protein</fullName>
    </submittedName>
</protein>
<dbReference type="Proteomes" id="UP000355283">
    <property type="component" value="Unassembled WGS sequence"/>
</dbReference>
<dbReference type="PANTHER" id="PTHR11328:SF24">
    <property type="entry name" value="MAJOR FACILITATOR SUPERFAMILY (MFS) PROFILE DOMAIN-CONTAINING PROTEIN"/>
    <property type="match status" value="1"/>
</dbReference>
<dbReference type="OrthoDB" id="28755at2759"/>
<dbReference type="InterPro" id="IPR036259">
    <property type="entry name" value="MFS_trans_sf"/>
</dbReference>
<feature type="region of interest" description="Disordered" evidence="2">
    <location>
        <begin position="1"/>
        <end position="21"/>
    </location>
</feature>
<dbReference type="InterPro" id="IPR039672">
    <property type="entry name" value="MFS_2"/>
</dbReference>
<feature type="transmembrane region" description="Helical" evidence="3">
    <location>
        <begin position="222"/>
        <end position="245"/>
    </location>
</feature>
<keyword evidence="3" id="KW-1133">Transmembrane helix</keyword>
<organism evidence="4 5">
    <name type="scientific">Nannochloropsis salina CCMP1776</name>
    <dbReference type="NCBI Taxonomy" id="1027361"/>
    <lineage>
        <taxon>Eukaryota</taxon>
        <taxon>Sar</taxon>
        <taxon>Stramenopiles</taxon>
        <taxon>Ochrophyta</taxon>
        <taxon>Eustigmatophyceae</taxon>
        <taxon>Eustigmatales</taxon>
        <taxon>Monodopsidaceae</taxon>
        <taxon>Microchloropsis</taxon>
        <taxon>Microchloropsis salina</taxon>
    </lineage>
</organism>
<evidence type="ECO:0000313" key="4">
    <source>
        <dbReference type="EMBL" id="TFJ83755.1"/>
    </source>
</evidence>
<gene>
    <name evidence="4" type="ORF">NSK_004859</name>
</gene>
<feature type="transmembrane region" description="Helical" evidence="3">
    <location>
        <begin position="659"/>
        <end position="678"/>
    </location>
</feature>
<name>A0A4D9D2T2_9STRA</name>
<feature type="transmembrane region" description="Helical" evidence="3">
    <location>
        <begin position="631"/>
        <end position="653"/>
    </location>
</feature>
<reference evidence="4 5" key="1">
    <citation type="submission" date="2019-01" db="EMBL/GenBank/DDBJ databases">
        <title>Nuclear Genome Assembly of the Microalgal Biofuel strain Nannochloropsis salina CCMP1776.</title>
        <authorList>
            <person name="Hovde B."/>
        </authorList>
    </citation>
    <scope>NUCLEOTIDE SEQUENCE [LARGE SCALE GENOMIC DNA]</scope>
    <source>
        <strain evidence="4 5">CCMP1776</strain>
    </source>
</reference>
<feature type="transmembrane region" description="Helical" evidence="3">
    <location>
        <begin position="120"/>
        <end position="143"/>
    </location>
</feature>
<evidence type="ECO:0000256" key="2">
    <source>
        <dbReference type="SAM" id="MobiDB-lite"/>
    </source>
</evidence>
<dbReference type="GO" id="GO:0015293">
    <property type="term" value="F:symporter activity"/>
    <property type="evidence" value="ECO:0007669"/>
    <property type="project" value="InterPro"/>
</dbReference>
<comment type="similarity">
    <text evidence="1">Belongs to the major facilitator superfamily.</text>
</comment>
<keyword evidence="5" id="KW-1185">Reference proteome</keyword>
<feature type="transmembrane region" description="Helical" evidence="3">
    <location>
        <begin position="378"/>
        <end position="398"/>
    </location>
</feature>
<accession>A0A4D9D2T2</accession>
<dbReference type="SUPFAM" id="SSF103473">
    <property type="entry name" value="MFS general substrate transporter"/>
    <property type="match status" value="1"/>
</dbReference>
<dbReference type="Gene3D" id="1.20.1250.20">
    <property type="entry name" value="MFS general substrate transporter like domains"/>
    <property type="match status" value="1"/>
</dbReference>
<evidence type="ECO:0000256" key="3">
    <source>
        <dbReference type="SAM" id="Phobius"/>
    </source>
</evidence>
<dbReference type="AlphaFoldDB" id="A0A4D9D2T2"/>
<proteinExistence type="inferred from homology"/>
<feature type="transmembrane region" description="Helical" evidence="3">
    <location>
        <begin position="489"/>
        <end position="508"/>
    </location>
</feature>
<feature type="transmembrane region" description="Helical" evidence="3">
    <location>
        <begin position="186"/>
        <end position="210"/>
    </location>
</feature>
<feature type="transmembrane region" description="Helical" evidence="3">
    <location>
        <begin position="251"/>
        <end position="270"/>
    </location>
</feature>
<feature type="transmembrane region" description="Helical" evidence="3">
    <location>
        <begin position="82"/>
        <end position="100"/>
    </location>
</feature>
<feature type="transmembrane region" description="Helical" evidence="3">
    <location>
        <begin position="155"/>
        <end position="174"/>
    </location>
</feature>
<feature type="transmembrane region" description="Helical" evidence="3">
    <location>
        <begin position="311"/>
        <end position="336"/>
    </location>
</feature>
<dbReference type="GO" id="GO:0008643">
    <property type="term" value="P:carbohydrate transport"/>
    <property type="evidence" value="ECO:0007669"/>
    <property type="project" value="InterPro"/>
</dbReference>
<feature type="transmembrane region" description="Helical" evidence="3">
    <location>
        <begin position="728"/>
        <end position="749"/>
    </location>
</feature>
<comment type="caution">
    <text evidence="4">The sequence shown here is derived from an EMBL/GenBank/DDBJ whole genome shotgun (WGS) entry which is preliminary data.</text>
</comment>
<feature type="transmembrane region" description="Helical" evidence="3">
    <location>
        <begin position="404"/>
        <end position="427"/>
    </location>
</feature>
<sequence length="751" mass="80956">MATTNNSNGSKLLPESPPHSLVENPLKKDILAVVGDHGVTGAGEADIVSDRIASPWDVEQPRQHVTAGLSSHRMSTTLAPALLQKIVFGLGASFGFNALVVANGTLMDYYQETLGLSTSFLSLADFLAGSLTLYAVMGFGYFSDITTSSWGRRKPFVVAFTPILAVSLVMLFTPGWAPYAGGTGTAAWFGVFYTLSQISMSAMTVVIAAWGTSLTHAVHERASLYTIDALADLLGFLVGVAITAAGTPATTGLALAVIFTLQNLLLVRVLRDDPITPSPGTTATEGSSSTLVQVPFIAGLHMSFDNKQFVALFKAAVFGSIVGTTVNLLPIFFQVVMNVPDSSLKRVYGIYVQAVVASAFVAVLAVGRLNARWGKICVLRFGVACGSLYGLLAFFASYARTVEWFYLTSIPAGFFVGTVTVNGNVLLSNSIDYDQLKTGFRRQSLYQCLMYVPLTFVSVAGSSIPLSIITAFGGLEAGHAPPAAVIQTLRLWISLIVAGCLIVSYNYLSNFKLTEAVQEDISAQLQLREQGNLLPPRDPLQENEPHKNGDVERAGKLPCGTYKDATDASEKRGVDPGEVCAAVDAELDMSSSMTAAGLWHCTTSFLDLNFSSSELALLATHKGKQWKLWTYLLNIIASAVYAIVLLVETIAAIDQRGDLTGAEVFASFFMLASSMVIYEGGRLHAMKEIYKMGDEQKVARWARRRLSARKSIRHSVLVNPFRLVRREIVAHTMMSITLIFVITSLPSPIRK</sequence>
<dbReference type="GO" id="GO:0005886">
    <property type="term" value="C:plasma membrane"/>
    <property type="evidence" value="ECO:0007669"/>
    <property type="project" value="TreeGrafter"/>
</dbReference>
<dbReference type="PANTHER" id="PTHR11328">
    <property type="entry name" value="MAJOR FACILITATOR SUPERFAMILY DOMAIN-CONTAINING PROTEIN"/>
    <property type="match status" value="1"/>
</dbReference>
<feature type="transmembrane region" description="Helical" evidence="3">
    <location>
        <begin position="448"/>
        <end position="469"/>
    </location>
</feature>
<feature type="transmembrane region" description="Helical" evidence="3">
    <location>
        <begin position="348"/>
        <end position="366"/>
    </location>
</feature>